<protein>
    <submittedName>
        <fullName evidence="1">Uncharacterized protein</fullName>
    </submittedName>
</protein>
<name>A0A2P6RTF4_ROSCH</name>
<dbReference type="EMBL" id="PDCK01000040">
    <property type="protein sequence ID" value="PRQ49691.1"/>
    <property type="molecule type" value="Genomic_DNA"/>
</dbReference>
<keyword evidence="2" id="KW-1185">Reference proteome</keyword>
<accession>A0A2P6RTF4</accession>
<evidence type="ECO:0000313" key="2">
    <source>
        <dbReference type="Proteomes" id="UP000238479"/>
    </source>
</evidence>
<comment type="caution">
    <text evidence="1">The sequence shown here is derived from an EMBL/GenBank/DDBJ whole genome shotgun (WGS) entry which is preliminary data.</text>
</comment>
<proteinExistence type="predicted"/>
<dbReference type="AlphaFoldDB" id="A0A2P6RTF4"/>
<dbReference type="Gramene" id="PRQ49691">
    <property type="protein sequence ID" value="PRQ49691"/>
    <property type="gene ID" value="RchiOBHm_Chr2g0124751"/>
</dbReference>
<evidence type="ECO:0000313" key="1">
    <source>
        <dbReference type="EMBL" id="PRQ49691.1"/>
    </source>
</evidence>
<organism evidence="1 2">
    <name type="scientific">Rosa chinensis</name>
    <name type="common">China rose</name>
    <dbReference type="NCBI Taxonomy" id="74649"/>
    <lineage>
        <taxon>Eukaryota</taxon>
        <taxon>Viridiplantae</taxon>
        <taxon>Streptophyta</taxon>
        <taxon>Embryophyta</taxon>
        <taxon>Tracheophyta</taxon>
        <taxon>Spermatophyta</taxon>
        <taxon>Magnoliopsida</taxon>
        <taxon>eudicotyledons</taxon>
        <taxon>Gunneridae</taxon>
        <taxon>Pentapetalae</taxon>
        <taxon>rosids</taxon>
        <taxon>fabids</taxon>
        <taxon>Rosales</taxon>
        <taxon>Rosaceae</taxon>
        <taxon>Rosoideae</taxon>
        <taxon>Rosoideae incertae sedis</taxon>
        <taxon>Rosa</taxon>
    </lineage>
</organism>
<sequence length="82" mass="9007">MNPIILFCSLPVTLSHATIAYHSILRTTFVDFSAGATDASLMPPSRLPQFSMTGRWKSSKQQVPRSVLPDLGSDKVVDMVKD</sequence>
<gene>
    <name evidence="1" type="ORF">RchiOBHm_Chr2g0124751</name>
</gene>
<dbReference type="Proteomes" id="UP000238479">
    <property type="component" value="Chromosome 2"/>
</dbReference>
<reference evidence="1 2" key="1">
    <citation type="journal article" date="2018" name="Nat. Genet.">
        <title>The Rosa genome provides new insights in the design of modern roses.</title>
        <authorList>
            <person name="Bendahmane M."/>
        </authorList>
    </citation>
    <scope>NUCLEOTIDE SEQUENCE [LARGE SCALE GENOMIC DNA]</scope>
    <source>
        <strain evidence="2">cv. Old Blush</strain>
    </source>
</reference>